<dbReference type="SMART" id="SM01175">
    <property type="entry name" value="DUF4206"/>
    <property type="match status" value="1"/>
</dbReference>
<sequence>MINGEGAEEKPASAVASPCDPLGDQESDGGDDLSHYSSCGGESEYERYCSASSVMGTPSFRSSSFQDSDFGSFKSFKLGGESTSFKHLGAERVISSYQESKCGSGSSGGDEFDCDKDNGMLNLNGRMESFAVSNVDLQGNFAVDGNWGSKVVRENESKGSNEGTARVSAEFGEFGEEYCYRSVEKGCDKGEGLEIDGGDDENLLDEGRMHIFFMVKKVGEKENQLVMNSTVAFGSNDWDDFDQESRETPIGSMVWDDIQVGRQTSVQSGIRTLSFAAANSVTYPNMILEERQDEVRSTHAAPDQFPAGGQLVECNMNASSTNTNLLKLDSRFEDVRGVLVSGNQVSDMDELSEYLGLSPGYNIFQTNKDPPEKEALANEELEIGETESVMKNQDTATSEEVRETKLSEDNSSSEMLSVADTTSSTTMKKNFSFAFDQIEDHFVPAKSRGFELNDFYDEIVNDMEDILLDSGESLGSRFANGGRIYQTQFPQPSRDGGSTASTSGTDYAYNWSQQPLKIDRIEVVGARQKKGDVSFSERLVGVQKYTVYKIRVWSGEDHWEVERRYRDFSTLYYRLKKLFADHGWILPSPWSSVERESRKLFGNASPSVIADRSVLIQECLQSVIHAKFSSSSLNPLIGFLSPLEGVPDSPASDSSASPSPFFNRSTQMENCSTLGQTVSLVVQIRPLKSMKQMLDSQHHKCAGCHRNFDDGRTRLQEFAQTLGWGKPRLCEYSGQLFCSLCHNNDTAVLPARVLHYWDFTQYSVSQLAKSYLDSINDQPMLCVSAVNPLLFSKVPTLQHVANIRNRIRAMLPYVRCPFRRSVYKGLGSRRYLLDSNDFFALRDLINLSKGVFSGESGKHILWMMFVCGDSLAGSCSDGNAVDMLEGVYMVLAMARVVVGLDCGPADGDNGSLSGSYGIVVPFKCMVEVGAFRDWSLFCLLTRALPVRVETVSRKIEEHITEQCLLCYDVGVPCGARQDCTNPLSLIFPFQEGEVEKCRSCELVFHKNCIKKIASCPCGARFKLEEMKQSADGVTHSANSNLNLLGGMAESSTGLLSGLFAKVIPGRSHIPRKQDMKGIDNVILMGALPNTSL</sequence>
<evidence type="ECO:0000256" key="1">
    <source>
        <dbReference type="ARBA" id="ARBA00022723"/>
    </source>
</evidence>
<keyword evidence="4" id="KW-0862">Zinc</keyword>
<keyword evidence="8" id="KW-1185">Reference proteome</keyword>
<evidence type="ECO:0000256" key="3">
    <source>
        <dbReference type="ARBA" id="ARBA00022771"/>
    </source>
</evidence>
<keyword evidence="3" id="KW-0863">Zinc-finger</keyword>
<reference evidence="7" key="2">
    <citation type="journal article" date="2024" name="Plant">
        <title>Genomic evolution and insights into agronomic trait innovations of Sesamum species.</title>
        <authorList>
            <person name="Miao H."/>
            <person name="Wang L."/>
            <person name="Qu L."/>
            <person name="Liu H."/>
            <person name="Sun Y."/>
            <person name="Le M."/>
            <person name="Wang Q."/>
            <person name="Wei S."/>
            <person name="Zheng Y."/>
            <person name="Lin W."/>
            <person name="Duan Y."/>
            <person name="Cao H."/>
            <person name="Xiong S."/>
            <person name="Wang X."/>
            <person name="Wei L."/>
            <person name="Li C."/>
            <person name="Ma Q."/>
            <person name="Ju M."/>
            <person name="Zhao R."/>
            <person name="Li G."/>
            <person name="Mu C."/>
            <person name="Tian Q."/>
            <person name="Mei H."/>
            <person name="Zhang T."/>
            <person name="Gao T."/>
            <person name="Zhang H."/>
        </authorList>
    </citation>
    <scope>NUCLEOTIDE SEQUENCE</scope>
    <source>
        <strain evidence="7">K16</strain>
    </source>
</reference>
<dbReference type="PANTHER" id="PTHR12326">
    <property type="entry name" value="PLECKSTRIN HOMOLOGY DOMAIN CONTAINING PROTEIN"/>
    <property type="match status" value="1"/>
</dbReference>
<accession>A0AAE1T5M5</accession>
<dbReference type="EMBL" id="JACGWL010000835">
    <property type="protein sequence ID" value="KAK4381662.1"/>
    <property type="molecule type" value="Genomic_DNA"/>
</dbReference>
<dbReference type="InterPro" id="IPR051366">
    <property type="entry name" value="DEF8"/>
</dbReference>
<dbReference type="Pfam" id="PF00787">
    <property type="entry name" value="PX"/>
    <property type="match status" value="1"/>
</dbReference>
<evidence type="ECO:0000256" key="5">
    <source>
        <dbReference type="SAM" id="MobiDB-lite"/>
    </source>
</evidence>
<evidence type="ECO:0000256" key="4">
    <source>
        <dbReference type="ARBA" id="ARBA00022833"/>
    </source>
</evidence>
<dbReference type="GO" id="GO:0035091">
    <property type="term" value="F:phosphatidylinositol binding"/>
    <property type="evidence" value="ECO:0007669"/>
    <property type="project" value="InterPro"/>
</dbReference>
<feature type="compositionally biased region" description="Basic and acidic residues" evidence="5">
    <location>
        <begin position="399"/>
        <end position="408"/>
    </location>
</feature>
<keyword evidence="2" id="KW-0677">Repeat</keyword>
<dbReference type="InterPro" id="IPR036871">
    <property type="entry name" value="PX_dom_sf"/>
</dbReference>
<reference evidence="7" key="1">
    <citation type="submission" date="2020-06" db="EMBL/GenBank/DDBJ databases">
        <authorList>
            <person name="Li T."/>
            <person name="Hu X."/>
            <person name="Zhang T."/>
            <person name="Song X."/>
            <person name="Zhang H."/>
            <person name="Dai N."/>
            <person name="Sheng W."/>
            <person name="Hou X."/>
            <person name="Wei L."/>
        </authorList>
    </citation>
    <scope>NUCLEOTIDE SEQUENCE</scope>
    <source>
        <strain evidence="7">K16</strain>
        <tissue evidence="7">Leaf</tissue>
    </source>
</reference>
<proteinExistence type="predicted"/>
<protein>
    <submittedName>
        <fullName evidence="7">Differentially expressed in FDCP 8</fullName>
    </submittedName>
</protein>
<dbReference type="CDD" id="cd06093">
    <property type="entry name" value="PX_domain"/>
    <property type="match status" value="1"/>
</dbReference>
<evidence type="ECO:0000313" key="7">
    <source>
        <dbReference type="EMBL" id="KAK4381662.1"/>
    </source>
</evidence>
<feature type="compositionally biased region" description="Polar residues" evidence="5">
    <location>
        <begin position="389"/>
        <end position="398"/>
    </location>
</feature>
<organism evidence="7 8">
    <name type="scientific">Sesamum angolense</name>
    <dbReference type="NCBI Taxonomy" id="2727404"/>
    <lineage>
        <taxon>Eukaryota</taxon>
        <taxon>Viridiplantae</taxon>
        <taxon>Streptophyta</taxon>
        <taxon>Embryophyta</taxon>
        <taxon>Tracheophyta</taxon>
        <taxon>Spermatophyta</taxon>
        <taxon>Magnoliopsida</taxon>
        <taxon>eudicotyledons</taxon>
        <taxon>Gunneridae</taxon>
        <taxon>Pentapetalae</taxon>
        <taxon>asterids</taxon>
        <taxon>lamiids</taxon>
        <taxon>Lamiales</taxon>
        <taxon>Pedaliaceae</taxon>
        <taxon>Sesamum</taxon>
    </lineage>
</organism>
<dbReference type="SUPFAM" id="SSF64268">
    <property type="entry name" value="PX domain"/>
    <property type="match status" value="1"/>
</dbReference>
<dbReference type="GO" id="GO:0008270">
    <property type="term" value="F:zinc ion binding"/>
    <property type="evidence" value="ECO:0007669"/>
    <property type="project" value="UniProtKB-KW"/>
</dbReference>
<dbReference type="Gene3D" id="3.30.1520.10">
    <property type="entry name" value="Phox-like domain"/>
    <property type="match status" value="1"/>
</dbReference>
<dbReference type="Pfam" id="PF13901">
    <property type="entry name" value="RH_dom"/>
    <property type="match status" value="2"/>
</dbReference>
<feature type="domain" description="PX" evidence="6">
    <location>
        <begin position="526"/>
        <end position="647"/>
    </location>
</feature>
<dbReference type="InterPro" id="IPR001683">
    <property type="entry name" value="PX_dom"/>
</dbReference>
<evidence type="ECO:0000313" key="8">
    <source>
        <dbReference type="Proteomes" id="UP001289374"/>
    </source>
</evidence>
<dbReference type="GO" id="GO:0016020">
    <property type="term" value="C:membrane"/>
    <property type="evidence" value="ECO:0007669"/>
    <property type="project" value="UniProtKB-ARBA"/>
</dbReference>
<dbReference type="PANTHER" id="PTHR12326:SF3">
    <property type="entry name" value="DIFFERENTIALLY EXPRESSED IN FDCP 8 HOMOLOG"/>
    <property type="match status" value="1"/>
</dbReference>
<feature type="compositionally biased region" description="Polar residues" evidence="5">
    <location>
        <begin position="409"/>
        <end position="418"/>
    </location>
</feature>
<dbReference type="Proteomes" id="UP001289374">
    <property type="component" value="Unassembled WGS sequence"/>
</dbReference>
<evidence type="ECO:0000259" key="6">
    <source>
        <dbReference type="PROSITE" id="PS50195"/>
    </source>
</evidence>
<dbReference type="GO" id="GO:0005768">
    <property type="term" value="C:endosome"/>
    <property type="evidence" value="ECO:0007669"/>
    <property type="project" value="UniProtKB-ARBA"/>
</dbReference>
<feature type="region of interest" description="Disordered" evidence="5">
    <location>
        <begin position="389"/>
        <end position="418"/>
    </location>
</feature>
<gene>
    <name evidence="7" type="ORF">Sango_2946000</name>
</gene>
<comment type="caution">
    <text evidence="7">The sequence shown here is derived from an EMBL/GenBank/DDBJ whole genome shotgun (WGS) entry which is preliminary data.</text>
</comment>
<feature type="region of interest" description="Disordered" evidence="5">
    <location>
        <begin position="1"/>
        <end position="41"/>
    </location>
</feature>
<keyword evidence="1" id="KW-0479">Metal-binding</keyword>
<evidence type="ECO:0000256" key="2">
    <source>
        <dbReference type="ARBA" id="ARBA00022737"/>
    </source>
</evidence>
<dbReference type="AlphaFoldDB" id="A0AAE1T5M5"/>
<dbReference type="PROSITE" id="PS50195">
    <property type="entry name" value="PX"/>
    <property type="match status" value="1"/>
</dbReference>
<dbReference type="InterPro" id="IPR025258">
    <property type="entry name" value="RH_dom"/>
</dbReference>
<name>A0AAE1T5M5_9LAMI</name>